<comment type="caution">
    <text evidence="2">The sequence shown here is derived from an EMBL/GenBank/DDBJ whole genome shotgun (WGS) entry which is preliminary data.</text>
</comment>
<evidence type="ECO:0000313" key="2">
    <source>
        <dbReference type="EMBL" id="KKN27341.1"/>
    </source>
</evidence>
<name>A0A0F9RQU5_9ZZZZ</name>
<keyword evidence="1" id="KW-0472">Membrane</keyword>
<gene>
    <name evidence="2" type="ORF">LCGC14_0865660</name>
</gene>
<evidence type="ECO:0000256" key="1">
    <source>
        <dbReference type="SAM" id="Phobius"/>
    </source>
</evidence>
<sequence>MTIDTKLTKEHGYRMSLTVLISYLPLIPVFWLLVKPVLVTAVSEAVAADIQNEVKAQVAPLNQAFIALTKQKISSLRKEIAREEFRKTNNSNWTVEDAEDLVELREDLEAQREALAALRGTG</sequence>
<protein>
    <submittedName>
        <fullName evidence="2">Uncharacterized protein</fullName>
    </submittedName>
</protein>
<proteinExistence type="predicted"/>
<keyword evidence="1" id="KW-1133">Transmembrane helix</keyword>
<dbReference type="EMBL" id="LAZR01002646">
    <property type="protein sequence ID" value="KKN27341.1"/>
    <property type="molecule type" value="Genomic_DNA"/>
</dbReference>
<accession>A0A0F9RQU5</accession>
<reference evidence="2" key="1">
    <citation type="journal article" date="2015" name="Nature">
        <title>Complex archaea that bridge the gap between prokaryotes and eukaryotes.</title>
        <authorList>
            <person name="Spang A."/>
            <person name="Saw J.H."/>
            <person name="Jorgensen S.L."/>
            <person name="Zaremba-Niedzwiedzka K."/>
            <person name="Martijn J."/>
            <person name="Lind A.E."/>
            <person name="van Eijk R."/>
            <person name="Schleper C."/>
            <person name="Guy L."/>
            <person name="Ettema T.J."/>
        </authorList>
    </citation>
    <scope>NUCLEOTIDE SEQUENCE</scope>
</reference>
<keyword evidence="1" id="KW-0812">Transmembrane</keyword>
<dbReference type="AlphaFoldDB" id="A0A0F9RQU5"/>
<feature type="transmembrane region" description="Helical" evidence="1">
    <location>
        <begin position="12"/>
        <end position="34"/>
    </location>
</feature>
<organism evidence="2">
    <name type="scientific">marine sediment metagenome</name>
    <dbReference type="NCBI Taxonomy" id="412755"/>
    <lineage>
        <taxon>unclassified sequences</taxon>
        <taxon>metagenomes</taxon>
        <taxon>ecological metagenomes</taxon>
    </lineage>
</organism>